<dbReference type="RefSeq" id="WP_139464507.1">
    <property type="nucleotide sequence ID" value="NZ_VDHJ01000001.1"/>
</dbReference>
<dbReference type="FunFam" id="3.40.50.10440:FF:000001">
    <property type="entry name" value="Dihydroxyacetone kinase, DhaK subunit"/>
    <property type="match status" value="1"/>
</dbReference>
<sequence>MAYSTFKNNPDNFLREALSGLITAHPCAQWNRAGFASRPAKAGHVSVVSGGGSGHEPLHLGFVGEGMLTAAVPGNVFTSPNAVQIAEATRAVDAGSGVVHVVKNYTGDMMNFSVAARQVEAEVRTVVVADDVATDSADGPGRRGILGTVLVEKIAGASAGRGDDVDTVARIAQEAADATRSMSVAFAPGHLPTTGVTTFDLPEGKAEMGVGIHGERGVERADAAQASEVVARLLERLVTPDAREVVLAVGGLGSTTTLETGLVFNAALQQLAERGLVVRRAVLGDLVTAVDMHGVSLSVMEATAERLELLDAPTTAPAWPHLVKDPELVDASIAIDDEMPHDGEVNEWLSAFVERVLGAVDDLTALDRQAGDGDFGHNMQAALGGIELPIRGSDKDVAQALARRFLVRAGGTSGAVLGTLFDELSREDSRSVGLRNAVEAITELGGARVGDNTLIDALAPAADTQSNDLDVLYEAAAQGARSTRDLVASKGRASYVGEASQGVIDPGAIVVAWLFGGSGNVAEF</sequence>
<dbReference type="InterPro" id="IPR004007">
    <property type="entry name" value="DhaL_dom"/>
</dbReference>
<evidence type="ECO:0000256" key="3">
    <source>
        <dbReference type="ARBA" id="ARBA00022777"/>
    </source>
</evidence>
<keyword evidence="2" id="KW-0547">Nucleotide-binding</keyword>
<evidence type="ECO:0000256" key="2">
    <source>
        <dbReference type="ARBA" id="ARBA00022741"/>
    </source>
</evidence>
<dbReference type="Gene3D" id="3.30.1180.20">
    <property type="entry name" value="Dihydroxyacetone kinase, domain 2"/>
    <property type="match status" value="1"/>
</dbReference>
<evidence type="ECO:0000256" key="1">
    <source>
        <dbReference type="ARBA" id="ARBA00022679"/>
    </source>
</evidence>
<dbReference type="Pfam" id="PF02734">
    <property type="entry name" value="Dak2"/>
    <property type="match status" value="1"/>
</dbReference>
<dbReference type="AlphaFoldDB" id="A0A5C4U6V1"/>
<keyword evidence="8" id="KW-1185">Reference proteome</keyword>
<dbReference type="Pfam" id="PF02733">
    <property type="entry name" value="Dak1"/>
    <property type="match status" value="1"/>
</dbReference>
<dbReference type="GO" id="GO:0005524">
    <property type="term" value="F:ATP binding"/>
    <property type="evidence" value="ECO:0007669"/>
    <property type="project" value="UniProtKB-KW"/>
</dbReference>
<keyword evidence="3" id="KW-0418">Kinase</keyword>
<dbReference type="GO" id="GO:0004371">
    <property type="term" value="F:glycerone kinase activity"/>
    <property type="evidence" value="ECO:0007669"/>
    <property type="project" value="InterPro"/>
</dbReference>
<dbReference type="OrthoDB" id="9806345at2"/>
<dbReference type="PROSITE" id="PS51480">
    <property type="entry name" value="DHAL"/>
    <property type="match status" value="1"/>
</dbReference>
<evidence type="ECO:0000313" key="8">
    <source>
        <dbReference type="Proteomes" id="UP000312032"/>
    </source>
</evidence>
<dbReference type="EMBL" id="VDHJ01000001">
    <property type="protein sequence ID" value="TNM00509.1"/>
    <property type="molecule type" value="Genomic_DNA"/>
</dbReference>
<keyword evidence="1" id="KW-0808">Transferase</keyword>
<dbReference type="GO" id="GO:0005829">
    <property type="term" value="C:cytosol"/>
    <property type="evidence" value="ECO:0007669"/>
    <property type="project" value="TreeGrafter"/>
</dbReference>
<dbReference type="SUPFAM" id="SSF101473">
    <property type="entry name" value="DhaL-like"/>
    <property type="match status" value="1"/>
</dbReference>
<dbReference type="InterPro" id="IPR004006">
    <property type="entry name" value="DhaK_dom"/>
</dbReference>
<dbReference type="Gene3D" id="3.40.50.10440">
    <property type="entry name" value="Dihydroxyacetone kinase, domain 1"/>
    <property type="match status" value="1"/>
</dbReference>
<proteinExistence type="predicted"/>
<dbReference type="SMART" id="SM01120">
    <property type="entry name" value="Dak2"/>
    <property type="match status" value="1"/>
</dbReference>
<dbReference type="Gene3D" id="1.25.40.340">
    <property type="match status" value="1"/>
</dbReference>
<feature type="domain" description="DhaL" evidence="5">
    <location>
        <begin position="343"/>
        <end position="520"/>
    </location>
</feature>
<evidence type="ECO:0000313" key="7">
    <source>
        <dbReference type="EMBL" id="TNM00509.1"/>
    </source>
</evidence>
<dbReference type="PANTHER" id="PTHR28629:SF4">
    <property type="entry name" value="TRIOKINASE_FMN CYCLASE"/>
    <property type="match status" value="1"/>
</dbReference>
<evidence type="ECO:0000259" key="6">
    <source>
        <dbReference type="PROSITE" id="PS51481"/>
    </source>
</evidence>
<dbReference type="NCBIfam" id="NF011049">
    <property type="entry name" value="PRK14479.1"/>
    <property type="match status" value="1"/>
</dbReference>
<name>A0A5C4U6V1_9CORY</name>
<dbReference type="PANTHER" id="PTHR28629">
    <property type="entry name" value="TRIOKINASE/FMN CYCLASE"/>
    <property type="match status" value="1"/>
</dbReference>
<gene>
    <name evidence="7" type="ORF">FHE74_00750</name>
</gene>
<dbReference type="GO" id="GO:0019563">
    <property type="term" value="P:glycerol catabolic process"/>
    <property type="evidence" value="ECO:0007669"/>
    <property type="project" value="TreeGrafter"/>
</dbReference>
<evidence type="ECO:0000259" key="5">
    <source>
        <dbReference type="PROSITE" id="PS51480"/>
    </source>
</evidence>
<organism evidence="7 8">
    <name type="scientific">Corynebacterium tapiri</name>
    <dbReference type="NCBI Taxonomy" id="1448266"/>
    <lineage>
        <taxon>Bacteria</taxon>
        <taxon>Bacillati</taxon>
        <taxon>Actinomycetota</taxon>
        <taxon>Actinomycetes</taxon>
        <taxon>Mycobacteriales</taxon>
        <taxon>Corynebacteriaceae</taxon>
        <taxon>Corynebacterium</taxon>
    </lineage>
</organism>
<dbReference type="PROSITE" id="PS51481">
    <property type="entry name" value="DHAK"/>
    <property type="match status" value="1"/>
</dbReference>
<reference evidence="7 8" key="1">
    <citation type="submission" date="2019-06" db="EMBL/GenBank/DDBJ databases">
        <authorList>
            <person name="Li J."/>
        </authorList>
    </citation>
    <scope>NUCLEOTIDE SEQUENCE [LARGE SCALE GENOMIC DNA]</scope>
    <source>
        <strain evidence="7 8">LMG 28165</strain>
    </source>
</reference>
<dbReference type="InterPro" id="IPR050861">
    <property type="entry name" value="Dihydroxyacetone_Kinase"/>
</dbReference>
<evidence type="ECO:0000256" key="4">
    <source>
        <dbReference type="ARBA" id="ARBA00022840"/>
    </source>
</evidence>
<protein>
    <submittedName>
        <fullName evidence="7">DAK2 domain-containing protein</fullName>
    </submittedName>
</protein>
<accession>A0A5C4U6V1</accession>
<dbReference type="InterPro" id="IPR036117">
    <property type="entry name" value="DhaL_dom_sf"/>
</dbReference>
<feature type="domain" description="DhaK" evidence="6">
    <location>
        <begin position="9"/>
        <end position="319"/>
    </location>
</feature>
<keyword evidence="4" id="KW-0067">ATP-binding</keyword>
<dbReference type="Proteomes" id="UP000312032">
    <property type="component" value="Unassembled WGS sequence"/>
</dbReference>
<comment type="caution">
    <text evidence="7">The sequence shown here is derived from an EMBL/GenBank/DDBJ whole genome shotgun (WGS) entry which is preliminary data.</text>
</comment>
<dbReference type="SUPFAM" id="SSF82549">
    <property type="entry name" value="DAK1/DegV-like"/>
    <property type="match status" value="1"/>
</dbReference>